<dbReference type="PROSITE" id="PS51499">
    <property type="entry name" value="APO"/>
    <property type="match status" value="2"/>
</dbReference>
<accession>A0ABC8UCS2</accession>
<dbReference type="PANTHER" id="PTHR10388">
    <property type="entry name" value="EUKARYOTIC TRANSLATION INITIATION FACTOR SUI1"/>
    <property type="match status" value="1"/>
</dbReference>
<comment type="caution">
    <text evidence="3">The sequence shown here is derived from an EMBL/GenBank/DDBJ whole genome shotgun (WGS) entry which is preliminary data.</text>
</comment>
<evidence type="ECO:0000313" key="3">
    <source>
        <dbReference type="EMBL" id="CAK9179569.1"/>
    </source>
</evidence>
<evidence type="ECO:0000313" key="2">
    <source>
        <dbReference type="EMBL" id="CAK9136265.1"/>
    </source>
</evidence>
<sequence>MLRRRARAILNLHDLIIGIYDTNFIGLNKLNHFGALFSTGSSYTELPRKLKQSERKPWVTSVNELKRRARLEKQERNVVREVTLSPPENGLLVKKLVPVAHEVLAARTELLACVSEVVNSTPIYSCSLCGEVHVGYPPHKIRTCNVSGSKTNKEHTWEKGGIDQVLPVVESFHLYDRLGRAVSHNERLQVDRIPAIVELCIQAGVDILEHPTRRREFPLYRVAGRMIDFEKRFPKDDSSAKYINTYGFWESRKKPCEDKKSLNLQYDNIQGFAVRGMEAWEKMRSGATKVMESYAVQTCAYCSEVQVGPKGQRVRQCQAFKHQMRDGQHAWQEATIDDLVPPVHVWHVQDRLGDGLLVDRLKRYYGKLPAVVELFAKAGAQVGENYDHVRRADVVVPGLDEEGLVV</sequence>
<dbReference type="InterPro" id="IPR023342">
    <property type="entry name" value="APO_dom"/>
</dbReference>
<proteinExistence type="predicted"/>
<dbReference type="AlphaFoldDB" id="A0ABC8UCS2"/>
<keyword evidence="4" id="KW-1185">Reference proteome</keyword>
<name>A0ABC8UCS2_9AQUA</name>
<organism evidence="3 4">
    <name type="scientific">Ilex paraguariensis</name>
    <name type="common">yerba mate</name>
    <dbReference type="NCBI Taxonomy" id="185542"/>
    <lineage>
        <taxon>Eukaryota</taxon>
        <taxon>Viridiplantae</taxon>
        <taxon>Streptophyta</taxon>
        <taxon>Embryophyta</taxon>
        <taxon>Tracheophyta</taxon>
        <taxon>Spermatophyta</taxon>
        <taxon>Magnoliopsida</taxon>
        <taxon>eudicotyledons</taxon>
        <taxon>Gunneridae</taxon>
        <taxon>Pentapetalae</taxon>
        <taxon>asterids</taxon>
        <taxon>campanulids</taxon>
        <taxon>Aquifoliales</taxon>
        <taxon>Aquifoliaceae</taxon>
        <taxon>Ilex</taxon>
    </lineage>
</organism>
<dbReference type="EMBL" id="CAUOFW020000744">
    <property type="protein sequence ID" value="CAK9136265.1"/>
    <property type="molecule type" value="Genomic_DNA"/>
</dbReference>
<evidence type="ECO:0000259" key="1">
    <source>
        <dbReference type="PROSITE" id="PS51499"/>
    </source>
</evidence>
<protein>
    <recommendedName>
        <fullName evidence="1">APO domain-containing protein</fullName>
    </recommendedName>
</protein>
<dbReference type="Proteomes" id="UP001642360">
    <property type="component" value="Unassembled WGS sequence"/>
</dbReference>
<feature type="domain" description="APO" evidence="1">
    <location>
        <begin position="298"/>
        <end position="384"/>
    </location>
</feature>
<feature type="domain" description="APO" evidence="1">
    <location>
        <begin position="125"/>
        <end position="209"/>
    </location>
</feature>
<dbReference type="Pfam" id="PF05634">
    <property type="entry name" value="APO_RNA-bind"/>
    <property type="match status" value="2"/>
</dbReference>
<gene>
    <name evidence="2" type="ORF">ILEXP_LOCUS3237</name>
    <name evidence="3" type="ORF">ILEXP_LOCUS49508</name>
</gene>
<dbReference type="EMBL" id="CAUOFW020007538">
    <property type="protein sequence ID" value="CAK9179569.1"/>
    <property type="molecule type" value="Genomic_DNA"/>
</dbReference>
<reference evidence="3 4" key="1">
    <citation type="submission" date="2024-02" db="EMBL/GenBank/DDBJ databases">
        <authorList>
            <person name="Vignale AGUSTIN F."/>
            <person name="Sosa J E."/>
            <person name="Modenutti C."/>
        </authorList>
    </citation>
    <scope>NUCLEOTIDE SEQUENCE [LARGE SCALE GENOMIC DNA]</scope>
</reference>
<evidence type="ECO:0000313" key="4">
    <source>
        <dbReference type="Proteomes" id="UP001642360"/>
    </source>
</evidence>